<dbReference type="EMBL" id="CP047226">
    <property type="protein sequence ID" value="QHG10242.1"/>
    <property type="molecule type" value="Genomic_DNA"/>
</dbReference>
<dbReference type="PROSITE" id="PS51257">
    <property type="entry name" value="PROKAR_LIPOPROTEIN"/>
    <property type="match status" value="1"/>
</dbReference>
<accession>A0A6P1KHS6</accession>
<evidence type="ECO:0000256" key="1">
    <source>
        <dbReference type="SAM" id="MobiDB-lite"/>
    </source>
</evidence>
<name>A0A6P1KHS6_FAUOS</name>
<feature type="region of interest" description="Disordered" evidence="1">
    <location>
        <begin position="31"/>
        <end position="51"/>
    </location>
</feature>
<proteinExistence type="predicted"/>
<protein>
    <recommendedName>
        <fullName evidence="4">Outer membrane lipoprotein</fullName>
    </recommendedName>
</protein>
<feature type="compositionally biased region" description="Polar residues" evidence="1">
    <location>
        <begin position="34"/>
        <end position="51"/>
    </location>
</feature>
<dbReference type="AlphaFoldDB" id="A0A6P1KHS6"/>
<feature type="signal peptide" evidence="2">
    <location>
        <begin position="1"/>
        <end position="18"/>
    </location>
</feature>
<gene>
    <name evidence="3" type="ORF">GSF12_10355</name>
</gene>
<keyword evidence="2" id="KW-0732">Signal</keyword>
<evidence type="ECO:0008006" key="4">
    <source>
        <dbReference type="Google" id="ProtNLM"/>
    </source>
</evidence>
<reference evidence="3" key="1">
    <citation type="journal article" date="2020" name="Microbiol. Resour. Announc.">
        <title>Complete Genome Sequence of Moraxella osloensis Strain YV1, Isolated from an Australian Wastewater Treatment Plant.</title>
        <authorList>
            <person name="Batinovic S."/>
            <person name="Rice D.T.F."/>
            <person name="Seviour R.J."/>
            <person name="Petrovski S."/>
        </authorList>
    </citation>
    <scope>NUCLEOTIDE SEQUENCE</scope>
    <source>
        <strain evidence="3">YV1</strain>
    </source>
</reference>
<sequence length="256" mass="27671">MRLVPHASLYLMTGLAMASVVVVTGCSKNPEAEISSTSVPTSAEVSNNQVSTDEKLGTKWGDEVESKTTGVDITRMTTDPIEEVQVHYANKDFKGKSLNDISMQAGQIQFTIESDSGERLPLYRAGQSYYVAGKAGQSYQLHYRNSSDKTYEIVASVDGIDVLDGSSASRSNSGYVLPPHDDLTIEGFRKSEDAVASFTFSTPKDSYANHNAQGSIDNTGVIGTVVYEIEPIDLPKPKKTFAPEPTTKPNAFPADK</sequence>
<evidence type="ECO:0000256" key="2">
    <source>
        <dbReference type="SAM" id="SignalP"/>
    </source>
</evidence>
<evidence type="ECO:0000313" key="3">
    <source>
        <dbReference type="EMBL" id="QHG10242.1"/>
    </source>
</evidence>
<organism evidence="3">
    <name type="scientific">Faucicola osloensis</name>
    <name type="common">Moraxella osloensis</name>
    <dbReference type="NCBI Taxonomy" id="34062"/>
    <lineage>
        <taxon>Bacteria</taxon>
        <taxon>Pseudomonadati</taxon>
        <taxon>Pseudomonadota</taxon>
        <taxon>Gammaproteobacteria</taxon>
        <taxon>Moraxellales</taxon>
        <taxon>Moraxellaceae</taxon>
        <taxon>Faucicola</taxon>
    </lineage>
</organism>
<feature type="chain" id="PRO_5026983052" description="Outer membrane lipoprotein" evidence="2">
    <location>
        <begin position="19"/>
        <end position="256"/>
    </location>
</feature>
<feature type="region of interest" description="Disordered" evidence="1">
    <location>
        <begin position="237"/>
        <end position="256"/>
    </location>
</feature>